<dbReference type="KEGG" id="edi:EDI_238390"/>
<gene>
    <name evidence="1" type="ORF">EDI_238390</name>
</gene>
<accession>B0EA63</accession>
<dbReference type="EMBL" id="DS548436">
    <property type="protein sequence ID" value="EDR28577.1"/>
    <property type="molecule type" value="Genomic_DNA"/>
</dbReference>
<dbReference type="GeneID" id="5880177"/>
<dbReference type="VEuPathDB" id="AmoebaDB:EDI_238390"/>
<evidence type="ECO:0000313" key="1">
    <source>
        <dbReference type="EMBL" id="EDR28577.1"/>
    </source>
</evidence>
<sequence>MQYTQPKTKLSILLTAVAREVREQLSRATDETVEIVLYGLVYWFRIWDHEYNLYPTKYLLMWLDFLIKDVESNLIDSEPLVYLLSLIRTGYYQPDIEHFN</sequence>
<name>B0EA63_ENTDS</name>
<protein>
    <submittedName>
        <fullName evidence="1">Uncharacterized protein</fullName>
    </submittedName>
</protein>
<dbReference type="Proteomes" id="UP000008076">
    <property type="component" value="Unassembled WGS sequence"/>
</dbReference>
<evidence type="ECO:0000313" key="2">
    <source>
        <dbReference type="Proteomes" id="UP000008076"/>
    </source>
</evidence>
<proteinExistence type="predicted"/>
<dbReference type="eggNOG" id="ENOG502RI9R">
    <property type="taxonomic scope" value="Eukaryota"/>
</dbReference>
<dbReference type="AlphaFoldDB" id="B0EA63"/>
<keyword evidence="2" id="KW-1185">Reference proteome</keyword>
<dbReference type="OrthoDB" id="31910at2759"/>
<organism evidence="2">
    <name type="scientific">Entamoeba dispar (strain ATCC PRA-260 / SAW760)</name>
    <dbReference type="NCBI Taxonomy" id="370354"/>
    <lineage>
        <taxon>Eukaryota</taxon>
        <taxon>Amoebozoa</taxon>
        <taxon>Evosea</taxon>
        <taxon>Archamoebae</taxon>
        <taxon>Mastigamoebida</taxon>
        <taxon>Entamoebidae</taxon>
        <taxon>Entamoeba</taxon>
    </lineage>
</organism>
<reference evidence="2" key="1">
    <citation type="submission" date="2007-12" db="EMBL/GenBank/DDBJ databases">
        <title>Annotation of Entamoeba dispar SAW760.</title>
        <authorList>
            <person name="Lorenzi H."/>
            <person name="Inman J."/>
            <person name="Schobel S."/>
            <person name="Amedeo P."/>
            <person name="Caler E."/>
        </authorList>
    </citation>
    <scope>NUCLEOTIDE SEQUENCE [LARGE SCALE GENOMIC DNA]</scope>
    <source>
        <strain evidence="2">ATCC PRA-260 / SAW760</strain>
    </source>
</reference>
<dbReference type="RefSeq" id="XP_001735231.1">
    <property type="nucleotide sequence ID" value="XM_001735179.1"/>
</dbReference>